<keyword evidence="5" id="KW-1185">Reference proteome</keyword>
<dbReference type="PANTHER" id="PTHR33121">
    <property type="entry name" value="CYCLIC DI-GMP PHOSPHODIESTERASE PDEF"/>
    <property type="match status" value="1"/>
</dbReference>
<accession>A0A410WPH3</accession>
<reference evidence="3 4" key="1">
    <citation type="submission" date="2018-01" db="EMBL/GenBank/DDBJ databases">
        <title>The whole genome sequencing and assembly of Paenibacillus chitinolyticus KCCM 41400 strain.</title>
        <authorList>
            <person name="Kim J.-Y."/>
            <person name="Park M.-K."/>
            <person name="Lee Y.-J."/>
            <person name="Yi H."/>
            <person name="Bahn Y.-S."/>
            <person name="Kim J.F."/>
            <person name="Lee D.-W."/>
        </authorList>
    </citation>
    <scope>NUCLEOTIDE SEQUENCE [LARGE SCALE GENOMIC DNA]</scope>
    <source>
        <strain evidence="3 4">KCCM 41400</strain>
    </source>
</reference>
<dbReference type="PANTHER" id="PTHR33121:SF70">
    <property type="entry name" value="SIGNALING PROTEIN YKOW"/>
    <property type="match status" value="1"/>
</dbReference>
<dbReference type="RefSeq" id="WP_042231296.1">
    <property type="nucleotide sequence ID" value="NZ_CP026520.1"/>
</dbReference>
<evidence type="ECO:0000313" key="2">
    <source>
        <dbReference type="EMBL" id="MCY9598710.1"/>
    </source>
</evidence>
<gene>
    <name evidence="2" type="ORF">M5X16_23425</name>
    <name evidence="3" type="ORF">PC41400_00465</name>
</gene>
<dbReference type="GeneID" id="95373287"/>
<reference evidence="2 5" key="2">
    <citation type="submission" date="2022-05" db="EMBL/GenBank/DDBJ databases">
        <title>Genome Sequencing of Bee-Associated Microbes.</title>
        <authorList>
            <person name="Dunlap C."/>
        </authorList>
    </citation>
    <scope>NUCLEOTIDE SEQUENCE [LARGE SCALE GENOMIC DNA]</scope>
    <source>
        <strain evidence="2 5">NRRL B-23120</strain>
    </source>
</reference>
<evidence type="ECO:0000313" key="3">
    <source>
        <dbReference type="EMBL" id="QAV16252.1"/>
    </source>
</evidence>
<dbReference type="Proteomes" id="UP000288943">
    <property type="component" value="Chromosome"/>
</dbReference>
<dbReference type="Gene3D" id="3.20.20.450">
    <property type="entry name" value="EAL domain"/>
    <property type="match status" value="1"/>
</dbReference>
<name>A0A410WPH3_9BACL</name>
<dbReference type="EMBL" id="JAMDMJ010000034">
    <property type="protein sequence ID" value="MCY9598710.1"/>
    <property type="molecule type" value="Genomic_DNA"/>
</dbReference>
<dbReference type="InterPro" id="IPR050706">
    <property type="entry name" value="Cyclic-di-GMP_PDE-like"/>
</dbReference>
<sequence length="347" mass="39717">MQNFCSKCFVGERGYTVYFGGSETSAFLDAYLPEYPADKWDKIDSRLYWMHESLFNAMLDYVTAHLEYANIRAVRADKHDPLQGLDKLKPVQFFKEERDANWIDDVITNRSIRTFYQPIVSFDGVESSIIGYELLSRGTGRDGGLIPPVQLFQAAKARDRLFALDRTCRLEAVRNAGGLDDGLIFINFLPTSIYNPVHCLQSTVEMVERTGVNPESIIFEVVESEEINNMDHLRSILAFYKKHGFRYALDDVGTGFNSLQVLSELEPDVVKLALEFCRGVSKDKRKQRVARAVARMTQELNSRALAEGIEDRDDLECLRDLGYEWFQGYYFGKPEPQPLRVLPSWTA</sequence>
<dbReference type="SMART" id="SM00052">
    <property type="entry name" value="EAL"/>
    <property type="match status" value="1"/>
</dbReference>
<dbReference type="KEGG" id="pchi:PC41400_00465"/>
<dbReference type="GO" id="GO:0071111">
    <property type="term" value="F:cyclic-guanylate-specific phosphodiesterase activity"/>
    <property type="evidence" value="ECO:0007669"/>
    <property type="project" value="InterPro"/>
</dbReference>
<protein>
    <submittedName>
        <fullName evidence="3">EAL domain-containing protein</fullName>
    </submittedName>
</protein>
<dbReference type="OrthoDB" id="581425at2"/>
<dbReference type="CDD" id="cd01948">
    <property type="entry name" value="EAL"/>
    <property type="match status" value="1"/>
</dbReference>
<dbReference type="InterPro" id="IPR035919">
    <property type="entry name" value="EAL_sf"/>
</dbReference>
<dbReference type="Proteomes" id="UP001527202">
    <property type="component" value="Unassembled WGS sequence"/>
</dbReference>
<dbReference type="PROSITE" id="PS50883">
    <property type="entry name" value="EAL"/>
    <property type="match status" value="1"/>
</dbReference>
<evidence type="ECO:0000313" key="5">
    <source>
        <dbReference type="Proteomes" id="UP001527202"/>
    </source>
</evidence>
<dbReference type="EMBL" id="CP026520">
    <property type="protein sequence ID" value="QAV16252.1"/>
    <property type="molecule type" value="Genomic_DNA"/>
</dbReference>
<dbReference type="InterPro" id="IPR001633">
    <property type="entry name" value="EAL_dom"/>
</dbReference>
<proteinExistence type="predicted"/>
<dbReference type="SUPFAM" id="SSF141868">
    <property type="entry name" value="EAL domain-like"/>
    <property type="match status" value="1"/>
</dbReference>
<evidence type="ECO:0000313" key="4">
    <source>
        <dbReference type="Proteomes" id="UP000288943"/>
    </source>
</evidence>
<organism evidence="3 4">
    <name type="scientific">Paenibacillus chitinolyticus</name>
    <dbReference type="NCBI Taxonomy" id="79263"/>
    <lineage>
        <taxon>Bacteria</taxon>
        <taxon>Bacillati</taxon>
        <taxon>Bacillota</taxon>
        <taxon>Bacilli</taxon>
        <taxon>Bacillales</taxon>
        <taxon>Paenibacillaceae</taxon>
        <taxon>Paenibacillus</taxon>
    </lineage>
</organism>
<dbReference type="Pfam" id="PF00563">
    <property type="entry name" value="EAL"/>
    <property type="match status" value="1"/>
</dbReference>
<feature type="domain" description="EAL" evidence="1">
    <location>
        <begin position="96"/>
        <end position="347"/>
    </location>
</feature>
<evidence type="ECO:0000259" key="1">
    <source>
        <dbReference type="PROSITE" id="PS50883"/>
    </source>
</evidence>
<dbReference type="AlphaFoldDB" id="A0A410WPH3"/>